<dbReference type="SMART" id="SM00448">
    <property type="entry name" value="REC"/>
    <property type="match status" value="1"/>
</dbReference>
<dbReference type="GO" id="GO:0005886">
    <property type="term" value="C:plasma membrane"/>
    <property type="evidence" value="ECO:0007669"/>
    <property type="project" value="UniProtKB-SubCell"/>
</dbReference>
<accession>A0A8J3ZHH3</accession>
<feature type="domain" description="Response regulatory" evidence="17">
    <location>
        <begin position="2"/>
        <end position="116"/>
    </location>
</feature>
<organism evidence="20 21">
    <name type="scientific">Virgisporangium aurantiacum</name>
    <dbReference type="NCBI Taxonomy" id="175570"/>
    <lineage>
        <taxon>Bacteria</taxon>
        <taxon>Bacillati</taxon>
        <taxon>Actinomycetota</taxon>
        <taxon>Actinomycetes</taxon>
        <taxon>Micromonosporales</taxon>
        <taxon>Micromonosporaceae</taxon>
        <taxon>Virgisporangium</taxon>
    </lineage>
</organism>
<evidence type="ECO:0000259" key="17">
    <source>
        <dbReference type="PROSITE" id="PS50110"/>
    </source>
</evidence>
<dbReference type="SMART" id="SM00304">
    <property type="entry name" value="HAMP"/>
    <property type="match status" value="1"/>
</dbReference>
<feature type="domain" description="HAMP" evidence="18">
    <location>
        <begin position="329"/>
        <end position="387"/>
    </location>
</feature>
<evidence type="ECO:0000313" key="21">
    <source>
        <dbReference type="Proteomes" id="UP000612585"/>
    </source>
</evidence>
<keyword evidence="5" id="KW-0808">Transferase</keyword>
<dbReference type="PANTHER" id="PTHR45436">
    <property type="entry name" value="SENSOR HISTIDINE KINASE YKOH"/>
    <property type="match status" value="1"/>
</dbReference>
<dbReference type="SUPFAM" id="SSF52172">
    <property type="entry name" value="CheY-like"/>
    <property type="match status" value="1"/>
</dbReference>
<dbReference type="PROSITE" id="PS50109">
    <property type="entry name" value="HIS_KIN"/>
    <property type="match status" value="1"/>
</dbReference>
<dbReference type="InterPro" id="IPR036097">
    <property type="entry name" value="HisK_dim/P_sf"/>
</dbReference>
<dbReference type="EMBL" id="BOPG01000104">
    <property type="protein sequence ID" value="GIJ63916.1"/>
    <property type="molecule type" value="Genomic_DNA"/>
</dbReference>
<dbReference type="InterPro" id="IPR050428">
    <property type="entry name" value="TCS_sensor_his_kinase"/>
</dbReference>
<evidence type="ECO:0000256" key="5">
    <source>
        <dbReference type="ARBA" id="ARBA00022679"/>
    </source>
</evidence>
<dbReference type="SUPFAM" id="SSF55874">
    <property type="entry name" value="ATPase domain of HSP90 chaperone/DNA topoisomerase II/histidine kinase"/>
    <property type="match status" value="1"/>
</dbReference>
<dbReference type="CDD" id="cd00082">
    <property type="entry name" value="HisKA"/>
    <property type="match status" value="1"/>
</dbReference>
<keyword evidence="7" id="KW-0418">Kinase</keyword>
<dbReference type="PROSITE" id="PS51755">
    <property type="entry name" value="OMPR_PHOB"/>
    <property type="match status" value="1"/>
</dbReference>
<dbReference type="CDD" id="cd00383">
    <property type="entry name" value="trans_reg_C"/>
    <property type="match status" value="1"/>
</dbReference>
<dbReference type="Pfam" id="PF00072">
    <property type="entry name" value="Response_reg"/>
    <property type="match status" value="1"/>
</dbReference>
<name>A0A8J3ZHH3_9ACTN</name>
<dbReference type="InterPro" id="IPR001789">
    <property type="entry name" value="Sig_transdc_resp-reg_receiver"/>
</dbReference>
<reference evidence="20" key="1">
    <citation type="submission" date="2021-01" db="EMBL/GenBank/DDBJ databases">
        <title>Whole genome shotgun sequence of Virgisporangium aurantiacum NBRC 16421.</title>
        <authorList>
            <person name="Komaki H."/>
            <person name="Tamura T."/>
        </authorList>
    </citation>
    <scope>NUCLEOTIDE SEQUENCE</scope>
    <source>
        <strain evidence="20">NBRC 16421</strain>
    </source>
</reference>
<protein>
    <recommendedName>
        <fullName evidence="3">histidine kinase</fullName>
        <ecNumber evidence="3">2.7.13.3</ecNumber>
    </recommendedName>
</protein>
<keyword evidence="21" id="KW-1185">Reference proteome</keyword>
<dbReference type="Proteomes" id="UP000612585">
    <property type="component" value="Unassembled WGS sequence"/>
</dbReference>
<dbReference type="InterPro" id="IPR004358">
    <property type="entry name" value="Sig_transdc_His_kin-like_C"/>
</dbReference>
<keyword evidence="9" id="KW-0902">Two-component regulatory system</keyword>
<dbReference type="PANTHER" id="PTHR45436:SF5">
    <property type="entry name" value="SENSOR HISTIDINE KINASE TRCS"/>
    <property type="match status" value="1"/>
</dbReference>
<keyword evidence="8 15" id="KW-1133">Transmembrane helix</keyword>
<proteinExistence type="predicted"/>
<dbReference type="Gene3D" id="1.10.10.10">
    <property type="entry name" value="Winged helix-like DNA-binding domain superfamily/Winged helix DNA-binding domain"/>
    <property type="match status" value="1"/>
</dbReference>
<feature type="compositionally biased region" description="Basic residues" evidence="14">
    <location>
        <begin position="180"/>
        <end position="190"/>
    </location>
</feature>
<dbReference type="InterPro" id="IPR003661">
    <property type="entry name" value="HisK_dim/P_dom"/>
</dbReference>
<feature type="domain" description="Histidine kinase" evidence="16">
    <location>
        <begin position="395"/>
        <end position="610"/>
    </location>
</feature>
<dbReference type="PROSITE" id="PS50110">
    <property type="entry name" value="RESPONSE_REGULATORY"/>
    <property type="match status" value="1"/>
</dbReference>
<evidence type="ECO:0000256" key="3">
    <source>
        <dbReference type="ARBA" id="ARBA00012438"/>
    </source>
</evidence>
<dbReference type="SUPFAM" id="SSF158472">
    <property type="entry name" value="HAMP domain-like"/>
    <property type="match status" value="1"/>
</dbReference>
<feature type="transmembrane region" description="Helical" evidence="15">
    <location>
        <begin position="229"/>
        <end position="252"/>
    </location>
</feature>
<keyword evidence="11 15" id="KW-0472">Membrane</keyword>
<dbReference type="InterPro" id="IPR001867">
    <property type="entry name" value="OmpR/PhoB-type_DNA-bd"/>
</dbReference>
<evidence type="ECO:0000256" key="13">
    <source>
        <dbReference type="PROSITE-ProRule" id="PRU01091"/>
    </source>
</evidence>
<dbReference type="SMART" id="SM00388">
    <property type="entry name" value="HisKA"/>
    <property type="match status" value="1"/>
</dbReference>
<dbReference type="PROSITE" id="PS50885">
    <property type="entry name" value="HAMP"/>
    <property type="match status" value="1"/>
</dbReference>
<dbReference type="Pfam" id="PF00512">
    <property type="entry name" value="HisKA"/>
    <property type="match status" value="1"/>
</dbReference>
<dbReference type="CDD" id="cd06225">
    <property type="entry name" value="HAMP"/>
    <property type="match status" value="1"/>
</dbReference>
<evidence type="ECO:0000313" key="20">
    <source>
        <dbReference type="EMBL" id="GIJ63916.1"/>
    </source>
</evidence>
<evidence type="ECO:0000256" key="8">
    <source>
        <dbReference type="ARBA" id="ARBA00022989"/>
    </source>
</evidence>
<dbReference type="InterPro" id="IPR036388">
    <property type="entry name" value="WH-like_DNA-bd_sf"/>
</dbReference>
<keyword evidence="6 15" id="KW-0812">Transmembrane</keyword>
<dbReference type="InterPro" id="IPR036890">
    <property type="entry name" value="HATPase_C_sf"/>
</dbReference>
<comment type="subcellular location">
    <subcellularLocation>
        <location evidence="2">Cell membrane</location>
    </subcellularLocation>
</comment>
<dbReference type="Pfam" id="PF02518">
    <property type="entry name" value="HATPase_c"/>
    <property type="match status" value="1"/>
</dbReference>
<evidence type="ECO:0000256" key="4">
    <source>
        <dbReference type="ARBA" id="ARBA00022553"/>
    </source>
</evidence>
<dbReference type="InterPro" id="IPR003660">
    <property type="entry name" value="HAMP_dom"/>
</dbReference>
<dbReference type="Gene3D" id="6.10.340.10">
    <property type="match status" value="1"/>
</dbReference>
<comment type="catalytic activity">
    <reaction evidence="1">
        <text>ATP + protein L-histidine = ADP + protein N-phospho-L-histidine.</text>
        <dbReference type="EC" id="2.7.13.3"/>
    </reaction>
</comment>
<evidence type="ECO:0000256" key="12">
    <source>
        <dbReference type="PROSITE-ProRule" id="PRU00169"/>
    </source>
</evidence>
<dbReference type="InterPro" id="IPR003594">
    <property type="entry name" value="HATPase_dom"/>
</dbReference>
<evidence type="ECO:0000256" key="2">
    <source>
        <dbReference type="ARBA" id="ARBA00004236"/>
    </source>
</evidence>
<dbReference type="SUPFAM" id="SSF47384">
    <property type="entry name" value="Homodimeric domain of signal transducing histidine kinase"/>
    <property type="match status" value="1"/>
</dbReference>
<dbReference type="Gene3D" id="3.30.565.10">
    <property type="entry name" value="Histidine kinase-like ATPase, C-terminal domain"/>
    <property type="match status" value="1"/>
</dbReference>
<feature type="region of interest" description="Disordered" evidence="14">
    <location>
        <begin position="180"/>
        <end position="219"/>
    </location>
</feature>
<dbReference type="CDD" id="cd00075">
    <property type="entry name" value="HATPase"/>
    <property type="match status" value="1"/>
</dbReference>
<evidence type="ECO:0000259" key="16">
    <source>
        <dbReference type="PROSITE" id="PS50109"/>
    </source>
</evidence>
<feature type="compositionally biased region" description="Basic residues" evidence="14">
    <location>
        <begin position="202"/>
        <end position="212"/>
    </location>
</feature>
<evidence type="ECO:0000259" key="19">
    <source>
        <dbReference type="PROSITE" id="PS51755"/>
    </source>
</evidence>
<feature type="domain" description="OmpR/PhoB-type" evidence="19">
    <location>
        <begin position="124"/>
        <end position="240"/>
    </location>
</feature>
<keyword evidence="10 13" id="KW-0238">DNA-binding</keyword>
<evidence type="ECO:0000256" key="6">
    <source>
        <dbReference type="ARBA" id="ARBA00022692"/>
    </source>
</evidence>
<sequence>MRVLVVEDEPMLADAIAEWLRDETHAVDVVNDGAAAMERIDVNDYDVVVLDRDLPLLHGDDVCRGLVDAGATARVLMLTAAVEIRDRVAGLSLGADDYLTKPFAFPELAARVLALGRRSRPGTPPVLRRAGITLDPARREVTRDGRYVLLSKKEFAVLAELLRADGAVVSAEQLLEKVGRTRRPVHRRRPAHDPQTAAQARRPARRRDHPRRRVPDPVRRPRATLRLRLTIVYGGLFLLAGLALLGVTFLLFERQLSQYSEARTPDHRQPRMVIEAEDGVLTGAAAAEWVARQEAEIHAAATTSLVAQGSIALLVVGAAATASGWLVAGRVLGPLHRVTATARRIAAAPPTDGSLRHRIDLDGPDDEVKELADTFDGMVERLDHAFDGQRRFVANASHELRTPLTLNRAVVELAMHRRTASPDVIRLGESLLQINARHERLITGLLLLARSGHEIAERSPVDVADVVSHVVTQAKAEADAADVRIEAEPGPAPTRGDPLLLERLVHNLVENGVRHNTGDGTGWVRVTSRTVSGTVQIVVGNSGPNVPPYEIPTLFEPFRRLRPDRVVADTGTGLGLSIVRSVARAHGGHVSAVPGPGGGLVVTVTLPADRRAP</sequence>
<dbReference type="GO" id="GO:0006355">
    <property type="term" value="P:regulation of DNA-templated transcription"/>
    <property type="evidence" value="ECO:0007669"/>
    <property type="project" value="InterPro"/>
</dbReference>
<dbReference type="PRINTS" id="PR00344">
    <property type="entry name" value="BCTRLSENSOR"/>
</dbReference>
<comment type="caution">
    <text evidence="20">The sequence shown here is derived from an EMBL/GenBank/DDBJ whole genome shotgun (WGS) entry which is preliminary data.</text>
</comment>
<evidence type="ECO:0000259" key="18">
    <source>
        <dbReference type="PROSITE" id="PS50885"/>
    </source>
</evidence>
<keyword evidence="4 12" id="KW-0597">Phosphoprotein</keyword>
<evidence type="ECO:0000256" key="14">
    <source>
        <dbReference type="SAM" id="MobiDB-lite"/>
    </source>
</evidence>
<feature type="DNA-binding region" description="OmpR/PhoB-type" evidence="13">
    <location>
        <begin position="124"/>
        <end position="240"/>
    </location>
</feature>
<dbReference type="SMART" id="SM00387">
    <property type="entry name" value="HATPase_c"/>
    <property type="match status" value="1"/>
</dbReference>
<evidence type="ECO:0000256" key="11">
    <source>
        <dbReference type="ARBA" id="ARBA00023136"/>
    </source>
</evidence>
<dbReference type="InterPro" id="IPR005467">
    <property type="entry name" value="His_kinase_dom"/>
</dbReference>
<evidence type="ECO:0000256" key="10">
    <source>
        <dbReference type="ARBA" id="ARBA00023125"/>
    </source>
</evidence>
<dbReference type="Gene3D" id="1.10.287.130">
    <property type="match status" value="1"/>
</dbReference>
<evidence type="ECO:0000256" key="9">
    <source>
        <dbReference type="ARBA" id="ARBA00023012"/>
    </source>
</evidence>
<evidence type="ECO:0000256" key="15">
    <source>
        <dbReference type="SAM" id="Phobius"/>
    </source>
</evidence>
<dbReference type="InterPro" id="IPR011006">
    <property type="entry name" value="CheY-like_superfamily"/>
</dbReference>
<evidence type="ECO:0000256" key="1">
    <source>
        <dbReference type="ARBA" id="ARBA00000085"/>
    </source>
</evidence>
<dbReference type="GO" id="GO:0000155">
    <property type="term" value="F:phosphorelay sensor kinase activity"/>
    <property type="evidence" value="ECO:0007669"/>
    <property type="project" value="InterPro"/>
</dbReference>
<gene>
    <name evidence="20" type="ORF">Vau01_114320</name>
</gene>
<dbReference type="Pfam" id="PF00672">
    <property type="entry name" value="HAMP"/>
    <property type="match status" value="1"/>
</dbReference>
<dbReference type="Gene3D" id="6.10.250.690">
    <property type="match status" value="1"/>
</dbReference>
<dbReference type="EC" id="2.7.13.3" evidence="3"/>
<dbReference type="AlphaFoldDB" id="A0A8J3ZHH3"/>
<dbReference type="GO" id="GO:0003677">
    <property type="term" value="F:DNA binding"/>
    <property type="evidence" value="ECO:0007669"/>
    <property type="project" value="UniProtKB-UniRule"/>
</dbReference>
<dbReference type="Gene3D" id="3.40.50.2300">
    <property type="match status" value="1"/>
</dbReference>
<feature type="modified residue" description="4-aspartylphosphate" evidence="12">
    <location>
        <position position="51"/>
    </location>
</feature>
<evidence type="ECO:0000256" key="7">
    <source>
        <dbReference type="ARBA" id="ARBA00022777"/>
    </source>
</evidence>